<gene>
    <name evidence="2" type="ORF">R3P38DRAFT_2771952</name>
</gene>
<proteinExistence type="predicted"/>
<sequence>MFPAKEEKGGKAGKHKGFKRETARDNIAGMKARARGIKGGDGENEYGPCAFHGGGFGKRKLSGLLQTGGQHYAWYDQHIRRREAPLQHRRCAESQVCRRKETPRKRRNIEISAAEDQRNCMATAWDVSLRKLEGGIDTRGDGHKWKDKGWGSMCREKGIHEMCRE</sequence>
<evidence type="ECO:0000256" key="1">
    <source>
        <dbReference type="SAM" id="MobiDB-lite"/>
    </source>
</evidence>
<reference evidence="2 3" key="1">
    <citation type="journal article" date="2024" name="J Genomics">
        <title>Draft genome sequencing and assembly of Favolaschia claudopus CIRM-BRFM 2984 isolated from oak limbs.</title>
        <authorList>
            <person name="Navarro D."/>
            <person name="Drula E."/>
            <person name="Chaduli D."/>
            <person name="Cazenave R."/>
            <person name="Ahrendt S."/>
            <person name="Wang J."/>
            <person name="Lipzen A."/>
            <person name="Daum C."/>
            <person name="Barry K."/>
            <person name="Grigoriev I.V."/>
            <person name="Favel A."/>
            <person name="Rosso M.N."/>
            <person name="Martin F."/>
        </authorList>
    </citation>
    <scope>NUCLEOTIDE SEQUENCE [LARGE SCALE GENOMIC DNA]</scope>
    <source>
        <strain evidence="2 3">CIRM-BRFM 2984</strain>
    </source>
</reference>
<evidence type="ECO:0000313" key="2">
    <source>
        <dbReference type="EMBL" id="KAK7034889.1"/>
    </source>
</evidence>
<dbReference type="AlphaFoldDB" id="A0AAW0C8C0"/>
<protein>
    <submittedName>
        <fullName evidence="2">Uncharacterized protein</fullName>
    </submittedName>
</protein>
<keyword evidence="3" id="KW-1185">Reference proteome</keyword>
<name>A0AAW0C8C0_9AGAR</name>
<feature type="compositionally biased region" description="Basic and acidic residues" evidence="1">
    <location>
        <begin position="1"/>
        <end position="10"/>
    </location>
</feature>
<feature type="region of interest" description="Disordered" evidence="1">
    <location>
        <begin position="1"/>
        <end position="23"/>
    </location>
</feature>
<dbReference type="Proteomes" id="UP001362999">
    <property type="component" value="Unassembled WGS sequence"/>
</dbReference>
<evidence type="ECO:0000313" key="3">
    <source>
        <dbReference type="Proteomes" id="UP001362999"/>
    </source>
</evidence>
<comment type="caution">
    <text evidence="2">The sequence shown here is derived from an EMBL/GenBank/DDBJ whole genome shotgun (WGS) entry which is preliminary data.</text>
</comment>
<accession>A0AAW0C8C0</accession>
<organism evidence="2 3">
    <name type="scientific">Favolaschia claudopus</name>
    <dbReference type="NCBI Taxonomy" id="2862362"/>
    <lineage>
        <taxon>Eukaryota</taxon>
        <taxon>Fungi</taxon>
        <taxon>Dikarya</taxon>
        <taxon>Basidiomycota</taxon>
        <taxon>Agaricomycotina</taxon>
        <taxon>Agaricomycetes</taxon>
        <taxon>Agaricomycetidae</taxon>
        <taxon>Agaricales</taxon>
        <taxon>Marasmiineae</taxon>
        <taxon>Mycenaceae</taxon>
        <taxon>Favolaschia</taxon>
    </lineage>
</organism>
<dbReference type="EMBL" id="JAWWNJ010000020">
    <property type="protein sequence ID" value="KAK7034889.1"/>
    <property type="molecule type" value="Genomic_DNA"/>
</dbReference>